<keyword evidence="1" id="KW-0472">Membrane</keyword>
<feature type="transmembrane region" description="Helical" evidence="1">
    <location>
        <begin position="51"/>
        <end position="72"/>
    </location>
</feature>
<dbReference type="Pfam" id="PF07690">
    <property type="entry name" value="MFS_1"/>
    <property type="match status" value="1"/>
</dbReference>
<evidence type="ECO:0000256" key="1">
    <source>
        <dbReference type="SAM" id="Phobius"/>
    </source>
</evidence>
<feature type="transmembrane region" description="Helical" evidence="1">
    <location>
        <begin position="103"/>
        <end position="125"/>
    </location>
</feature>
<dbReference type="PANTHER" id="PTHR43129:SF1">
    <property type="entry name" value="FOSMIDOMYCIN RESISTANCE PROTEIN"/>
    <property type="match status" value="1"/>
</dbReference>
<dbReference type="PANTHER" id="PTHR43129">
    <property type="entry name" value="FOSMIDOMYCIN RESISTANCE PROTEIN"/>
    <property type="match status" value="1"/>
</dbReference>
<organism evidence="3">
    <name type="scientific">marine metagenome</name>
    <dbReference type="NCBI Taxonomy" id="408172"/>
    <lineage>
        <taxon>unclassified sequences</taxon>
        <taxon>metagenomes</taxon>
        <taxon>ecological metagenomes</taxon>
    </lineage>
</organism>
<sequence>MTNTVTPPQNLKTVGLVSAGHFLSHFYMLLIPPLFPLLKDEFGVGFTELGLAIAVFSVVTGLTQAPIGFLVDRIGGRKILLWGLLLESAAFICIGLFPSYWMLLAMMVVAGLANAVYHPANYAILNASVPDTRMGQAFSIHTAAGMLGNAVAPMTVVLLISFSDWTTALILCGITGGLLSLLIAANAGVLQDTLPQTKINEAKNEQSGLRLLLSPPI</sequence>
<dbReference type="GO" id="GO:0005886">
    <property type="term" value="C:plasma membrane"/>
    <property type="evidence" value="ECO:0007669"/>
    <property type="project" value="TreeGrafter"/>
</dbReference>
<evidence type="ECO:0000259" key="2">
    <source>
        <dbReference type="PROSITE" id="PS50850"/>
    </source>
</evidence>
<feature type="transmembrane region" description="Helical" evidence="1">
    <location>
        <begin position="168"/>
        <end position="190"/>
    </location>
</feature>
<dbReference type="InterPro" id="IPR011701">
    <property type="entry name" value="MFS"/>
</dbReference>
<dbReference type="AlphaFoldDB" id="A0A383DT29"/>
<keyword evidence="1" id="KW-0812">Transmembrane</keyword>
<feature type="transmembrane region" description="Helical" evidence="1">
    <location>
        <begin position="79"/>
        <end position="97"/>
    </location>
</feature>
<dbReference type="GO" id="GO:0022857">
    <property type="term" value="F:transmembrane transporter activity"/>
    <property type="evidence" value="ECO:0007669"/>
    <property type="project" value="InterPro"/>
</dbReference>
<dbReference type="SUPFAM" id="SSF103473">
    <property type="entry name" value="MFS general substrate transporter"/>
    <property type="match status" value="1"/>
</dbReference>
<dbReference type="Gene3D" id="1.20.1250.20">
    <property type="entry name" value="MFS general substrate transporter like domains"/>
    <property type="match status" value="1"/>
</dbReference>
<dbReference type="PROSITE" id="PS50850">
    <property type="entry name" value="MFS"/>
    <property type="match status" value="1"/>
</dbReference>
<feature type="domain" description="Major facilitator superfamily (MFS) profile" evidence="2">
    <location>
        <begin position="13"/>
        <end position="217"/>
    </location>
</feature>
<dbReference type="EMBL" id="UINC01219767">
    <property type="protein sequence ID" value="SVE47390.1"/>
    <property type="molecule type" value="Genomic_DNA"/>
</dbReference>
<protein>
    <recommendedName>
        <fullName evidence="2">Major facilitator superfamily (MFS) profile domain-containing protein</fullName>
    </recommendedName>
</protein>
<feature type="transmembrane region" description="Helical" evidence="1">
    <location>
        <begin position="12"/>
        <end position="31"/>
    </location>
</feature>
<accession>A0A383DT29</accession>
<reference evidence="3" key="1">
    <citation type="submission" date="2018-05" db="EMBL/GenBank/DDBJ databases">
        <authorList>
            <person name="Lanie J.A."/>
            <person name="Ng W.-L."/>
            <person name="Kazmierczak K.M."/>
            <person name="Andrzejewski T.M."/>
            <person name="Davidsen T.M."/>
            <person name="Wayne K.J."/>
            <person name="Tettelin H."/>
            <person name="Glass J.I."/>
            <person name="Rusch D."/>
            <person name="Podicherti R."/>
            <person name="Tsui H.-C.T."/>
            <person name="Winkler M.E."/>
        </authorList>
    </citation>
    <scope>NUCLEOTIDE SEQUENCE</scope>
</reference>
<name>A0A383DT29_9ZZZZ</name>
<keyword evidence="1" id="KW-1133">Transmembrane helix</keyword>
<evidence type="ECO:0000313" key="3">
    <source>
        <dbReference type="EMBL" id="SVE47390.1"/>
    </source>
</evidence>
<feature type="non-terminal residue" evidence="3">
    <location>
        <position position="217"/>
    </location>
</feature>
<dbReference type="InterPro" id="IPR036259">
    <property type="entry name" value="MFS_trans_sf"/>
</dbReference>
<feature type="transmembrane region" description="Helical" evidence="1">
    <location>
        <begin position="137"/>
        <end position="162"/>
    </location>
</feature>
<gene>
    <name evidence="3" type="ORF">METZ01_LOCUS500244</name>
</gene>
<dbReference type="InterPro" id="IPR020846">
    <property type="entry name" value="MFS_dom"/>
</dbReference>
<proteinExistence type="predicted"/>